<comment type="caution">
    <text evidence="1">The sequence shown here is derived from an EMBL/GenBank/DDBJ whole genome shotgun (WGS) entry which is preliminary data.</text>
</comment>
<dbReference type="AlphaFoldDB" id="X0U7Z4"/>
<reference evidence="1" key="1">
    <citation type="journal article" date="2014" name="Front. Microbiol.">
        <title>High frequency of phylogenetically diverse reductive dehalogenase-homologous genes in deep subseafloor sedimentary metagenomes.</title>
        <authorList>
            <person name="Kawai M."/>
            <person name="Futagami T."/>
            <person name="Toyoda A."/>
            <person name="Takaki Y."/>
            <person name="Nishi S."/>
            <person name="Hori S."/>
            <person name="Arai W."/>
            <person name="Tsubouchi T."/>
            <person name="Morono Y."/>
            <person name="Uchiyama I."/>
            <person name="Ito T."/>
            <person name="Fujiyama A."/>
            <person name="Inagaki F."/>
            <person name="Takami H."/>
        </authorList>
    </citation>
    <scope>NUCLEOTIDE SEQUENCE</scope>
    <source>
        <strain evidence="1">Expedition CK06-06</strain>
    </source>
</reference>
<organism evidence="1">
    <name type="scientific">marine sediment metagenome</name>
    <dbReference type="NCBI Taxonomy" id="412755"/>
    <lineage>
        <taxon>unclassified sequences</taxon>
        <taxon>metagenomes</taxon>
        <taxon>ecological metagenomes</taxon>
    </lineage>
</organism>
<evidence type="ECO:0000313" key="1">
    <source>
        <dbReference type="EMBL" id="GAF96467.1"/>
    </source>
</evidence>
<accession>X0U7Z4</accession>
<dbReference type="Gene3D" id="3.40.50.450">
    <property type="match status" value="1"/>
</dbReference>
<gene>
    <name evidence="1" type="ORF">S01H1_19742</name>
</gene>
<proteinExistence type="predicted"/>
<dbReference type="EMBL" id="BARS01010704">
    <property type="protein sequence ID" value="GAF96467.1"/>
    <property type="molecule type" value="Genomic_DNA"/>
</dbReference>
<name>X0U7Z4_9ZZZZ</name>
<protein>
    <submittedName>
        <fullName evidence="1">Uncharacterized protein</fullName>
    </submittedName>
</protein>
<sequence length="109" mass="12420">MKYYTGIGARKTPKDILNLMTRISLYLSKKGYILRSGGAEGADKAFEEGALEELKKIYLPWPNFNNSKANFISISQEAIKMAKENHPYWYNLSDGARKLHARNCYQVLG</sequence>
<feature type="non-terminal residue" evidence="1">
    <location>
        <position position="109"/>
    </location>
</feature>